<dbReference type="GO" id="GO:0032993">
    <property type="term" value="C:protein-DNA complex"/>
    <property type="evidence" value="ECO:0007669"/>
    <property type="project" value="TreeGrafter"/>
</dbReference>
<evidence type="ECO:0000313" key="6">
    <source>
        <dbReference type="EMBL" id="RAI26918.1"/>
    </source>
</evidence>
<dbReference type="InterPro" id="IPR036388">
    <property type="entry name" value="WH-like_DNA-bd_sf"/>
</dbReference>
<dbReference type="Gene3D" id="1.10.10.10">
    <property type="entry name" value="Winged helix-like DNA-binding domain superfamily/Winged helix DNA-binding domain"/>
    <property type="match status" value="1"/>
</dbReference>
<keyword evidence="2" id="KW-0805">Transcription regulation</keyword>
<dbReference type="EMBL" id="NPEV01000024">
    <property type="protein sequence ID" value="RAI26918.1"/>
    <property type="molecule type" value="Genomic_DNA"/>
</dbReference>
<name>A0A327JUL8_9HYPH</name>
<evidence type="ECO:0000256" key="4">
    <source>
        <dbReference type="ARBA" id="ARBA00023163"/>
    </source>
</evidence>
<evidence type="ECO:0000259" key="5">
    <source>
        <dbReference type="PROSITE" id="PS50931"/>
    </source>
</evidence>
<dbReference type="Pfam" id="PF00126">
    <property type="entry name" value="HTH_1"/>
    <property type="match status" value="1"/>
</dbReference>
<feature type="domain" description="HTH lysR-type" evidence="5">
    <location>
        <begin position="3"/>
        <end position="60"/>
    </location>
</feature>
<dbReference type="CDD" id="cd08414">
    <property type="entry name" value="PBP2_LTTR_aromatics_like"/>
    <property type="match status" value="1"/>
</dbReference>
<keyword evidence="4" id="KW-0804">Transcription</keyword>
<dbReference type="GO" id="GO:0003677">
    <property type="term" value="F:DNA binding"/>
    <property type="evidence" value="ECO:0007669"/>
    <property type="project" value="UniProtKB-KW"/>
</dbReference>
<protein>
    <recommendedName>
        <fullName evidence="5">HTH lysR-type domain-containing protein</fullName>
    </recommendedName>
</protein>
<dbReference type="FunFam" id="1.10.10.10:FF:000001">
    <property type="entry name" value="LysR family transcriptional regulator"/>
    <property type="match status" value="1"/>
</dbReference>
<dbReference type="InterPro" id="IPR000847">
    <property type="entry name" value="LysR_HTH_N"/>
</dbReference>
<comment type="similarity">
    <text evidence="1">Belongs to the LysR transcriptional regulatory family.</text>
</comment>
<dbReference type="SUPFAM" id="SSF53850">
    <property type="entry name" value="Periplasmic binding protein-like II"/>
    <property type="match status" value="1"/>
</dbReference>
<sequence>MMPQLSEIRYFVAAAENGSLRQAAEVIGVGQSTVSRRIMRLEDKLGVSLLERSNTGVRLTNAGQSYLQDVQLALQYLEQARRAAHAAGRAEVGNVRIGVLTSLAGGCLRKLIIAYQREYPNVQIDIHDGGRDENIAALRGRELDIVFVPGDCEPRNFECVELWREPLHIALPKGHRLAERWTLEWSDVSGEKFITSRKAPGPEFHDCLVRRLAGLSIHVNIETRGVGFETLMNLVGLGQGLALTTAAWSNVNLPEVVLRPLAGKGNILSFNAIWLGENDNPALRCLVSTAHVLVGRVRRGNSDWLPPQFDVRASADEICAGVQRHDRSP</sequence>
<evidence type="ECO:0000256" key="3">
    <source>
        <dbReference type="ARBA" id="ARBA00023125"/>
    </source>
</evidence>
<dbReference type="GO" id="GO:0003700">
    <property type="term" value="F:DNA-binding transcription factor activity"/>
    <property type="evidence" value="ECO:0007669"/>
    <property type="project" value="InterPro"/>
</dbReference>
<reference evidence="6 7" key="1">
    <citation type="submission" date="2017-07" db="EMBL/GenBank/DDBJ databases">
        <title>Draft Genome Sequences of Select Purple Nonsulfur Bacteria.</title>
        <authorList>
            <person name="Lasarre B."/>
            <person name="Mckinlay J.B."/>
        </authorList>
    </citation>
    <scope>NUCLEOTIDE SEQUENCE [LARGE SCALE GENOMIC DNA]</scope>
    <source>
        <strain evidence="6 7">DSM 11290</strain>
    </source>
</reference>
<dbReference type="InterPro" id="IPR036390">
    <property type="entry name" value="WH_DNA-bd_sf"/>
</dbReference>
<dbReference type="PANTHER" id="PTHR30346">
    <property type="entry name" value="TRANSCRIPTIONAL DUAL REGULATOR HCAR-RELATED"/>
    <property type="match status" value="1"/>
</dbReference>
<evidence type="ECO:0000313" key="7">
    <source>
        <dbReference type="Proteomes" id="UP000249299"/>
    </source>
</evidence>
<organism evidence="6 7">
    <name type="scientific">Rhodobium orientis</name>
    <dbReference type="NCBI Taxonomy" id="34017"/>
    <lineage>
        <taxon>Bacteria</taxon>
        <taxon>Pseudomonadati</taxon>
        <taxon>Pseudomonadota</taxon>
        <taxon>Alphaproteobacteria</taxon>
        <taxon>Hyphomicrobiales</taxon>
        <taxon>Rhodobiaceae</taxon>
        <taxon>Rhodobium</taxon>
    </lineage>
</organism>
<dbReference type="AlphaFoldDB" id="A0A327JUL8"/>
<evidence type="ECO:0000256" key="1">
    <source>
        <dbReference type="ARBA" id="ARBA00009437"/>
    </source>
</evidence>
<gene>
    <name evidence="6" type="ORF">CH339_12080</name>
</gene>
<dbReference type="PRINTS" id="PR00039">
    <property type="entry name" value="HTHLYSR"/>
</dbReference>
<dbReference type="PROSITE" id="PS50931">
    <property type="entry name" value="HTH_LYSR"/>
    <property type="match status" value="1"/>
</dbReference>
<proteinExistence type="inferred from homology"/>
<evidence type="ECO:0000256" key="2">
    <source>
        <dbReference type="ARBA" id="ARBA00023015"/>
    </source>
</evidence>
<keyword evidence="7" id="KW-1185">Reference proteome</keyword>
<dbReference type="PANTHER" id="PTHR30346:SF0">
    <property type="entry name" value="HCA OPERON TRANSCRIPTIONAL ACTIVATOR HCAR"/>
    <property type="match status" value="1"/>
</dbReference>
<dbReference type="Proteomes" id="UP000249299">
    <property type="component" value="Unassembled WGS sequence"/>
</dbReference>
<accession>A0A327JUL8</accession>
<dbReference type="Gene3D" id="3.40.190.10">
    <property type="entry name" value="Periplasmic binding protein-like II"/>
    <property type="match status" value="2"/>
</dbReference>
<dbReference type="SUPFAM" id="SSF46785">
    <property type="entry name" value="Winged helix' DNA-binding domain"/>
    <property type="match status" value="1"/>
</dbReference>
<dbReference type="InterPro" id="IPR005119">
    <property type="entry name" value="LysR_subst-bd"/>
</dbReference>
<dbReference type="OrthoDB" id="464481at2"/>
<comment type="caution">
    <text evidence="6">The sequence shown here is derived from an EMBL/GenBank/DDBJ whole genome shotgun (WGS) entry which is preliminary data.</text>
</comment>
<keyword evidence="3" id="KW-0238">DNA-binding</keyword>
<dbReference type="Pfam" id="PF03466">
    <property type="entry name" value="LysR_substrate"/>
    <property type="match status" value="1"/>
</dbReference>